<sequence length="210" mass="23570">MKPNASHPLRNALREFYDKTALDREAGTVADWKIEVRANFLTLLQKEQKRTLLEVGAGVGRDSLFFRENGLEVACIDLSPAMVALCRQKGLDAQVMDVAGLDFPDESFDAIYSMNSLLHLPKTEFPGALAQIRRVLKPGGLFFLGVYGGDDHEGIREEDYAEPKRFFSSFSDEHIQREAARVFDILSFRAIDCDCGASLHFQALILKKEI</sequence>
<keyword evidence="3" id="KW-1185">Reference proteome</keyword>
<dbReference type="PANTHER" id="PTHR42912">
    <property type="entry name" value="METHYLTRANSFERASE"/>
    <property type="match status" value="1"/>
</dbReference>
<evidence type="ECO:0000313" key="2">
    <source>
        <dbReference type="EMBL" id="GAP12530.1"/>
    </source>
</evidence>
<dbReference type="STRING" id="360412.LARV_00266"/>
<dbReference type="AlphaFoldDB" id="A0A0S7BEU0"/>
<accession>A0A0S7BEU0</accession>
<evidence type="ECO:0000313" key="3">
    <source>
        <dbReference type="Proteomes" id="UP000055060"/>
    </source>
</evidence>
<reference evidence="2" key="1">
    <citation type="submission" date="2015-07" db="EMBL/GenBank/DDBJ databases">
        <title>Draft Genome Sequences of Anaerolinea thermolimosa IMO-1, Bellilinea caldifistulae GOMI-1, Leptolinea tardivitalis YMTK-2, Levilinea saccharolytica KIBI-1,Longilinea arvoryzae KOME-1, Previously Described as Members of the Anaerolineaceae (Chloroflexi).</title>
        <authorList>
            <person name="Sekiguchi Y."/>
            <person name="Ohashi A."/>
            <person name="Matsuura N."/>
            <person name="Tourlousse M.D."/>
        </authorList>
    </citation>
    <scope>NUCLEOTIDE SEQUENCE [LARGE SCALE GENOMIC DNA]</scope>
    <source>
        <strain evidence="2">KOME-1</strain>
    </source>
</reference>
<dbReference type="Proteomes" id="UP000055060">
    <property type="component" value="Unassembled WGS sequence"/>
</dbReference>
<dbReference type="Gene3D" id="3.40.50.150">
    <property type="entry name" value="Vaccinia Virus protein VP39"/>
    <property type="match status" value="1"/>
</dbReference>
<dbReference type="GO" id="GO:0008757">
    <property type="term" value="F:S-adenosylmethionine-dependent methyltransferase activity"/>
    <property type="evidence" value="ECO:0007669"/>
    <property type="project" value="InterPro"/>
</dbReference>
<dbReference type="GO" id="GO:0032259">
    <property type="term" value="P:methylation"/>
    <property type="evidence" value="ECO:0007669"/>
    <property type="project" value="UniProtKB-KW"/>
</dbReference>
<gene>
    <name evidence="2" type="ORF">LARV_00266</name>
</gene>
<proteinExistence type="predicted"/>
<dbReference type="InterPro" id="IPR029063">
    <property type="entry name" value="SAM-dependent_MTases_sf"/>
</dbReference>
<dbReference type="PANTHER" id="PTHR42912:SF93">
    <property type="entry name" value="N6-ADENOSINE-METHYLTRANSFERASE TMT1A"/>
    <property type="match status" value="1"/>
</dbReference>
<organism evidence="2">
    <name type="scientific">Longilinea arvoryzae</name>
    <dbReference type="NCBI Taxonomy" id="360412"/>
    <lineage>
        <taxon>Bacteria</taxon>
        <taxon>Bacillati</taxon>
        <taxon>Chloroflexota</taxon>
        <taxon>Anaerolineae</taxon>
        <taxon>Anaerolineales</taxon>
        <taxon>Anaerolineaceae</taxon>
        <taxon>Longilinea</taxon>
    </lineage>
</organism>
<feature type="domain" description="Methyltransferase type 11" evidence="1">
    <location>
        <begin position="53"/>
        <end position="144"/>
    </location>
</feature>
<dbReference type="OrthoDB" id="9804312at2"/>
<protein>
    <submittedName>
        <fullName evidence="2">Methylase</fullName>
    </submittedName>
</protein>
<keyword evidence="2" id="KW-0489">Methyltransferase</keyword>
<dbReference type="CDD" id="cd02440">
    <property type="entry name" value="AdoMet_MTases"/>
    <property type="match status" value="1"/>
</dbReference>
<dbReference type="SUPFAM" id="SSF53335">
    <property type="entry name" value="S-adenosyl-L-methionine-dependent methyltransferases"/>
    <property type="match status" value="1"/>
</dbReference>
<dbReference type="Pfam" id="PF08241">
    <property type="entry name" value="Methyltransf_11"/>
    <property type="match status" value="1"/>
</dbReference>
<dbReference type="InterPro" id="IPR013216">
    <property type="entry name" value="Methyltransf_11"/>
</dbReference>
<dbReference type="EMBL" id="DF967972">
    <property type="protein sequence ID" value="GAP12530.1"/>
    <property type="molecule type" value="Genomic_DNA"/>
</dbReference>
<keyword evidence="2" id="KW-0808">Transferase</keyword>
<dbReference type="RefSeq" id="WP_075071944.1">
    <property type="nucleotide sequence ID" value="NZ_DF967972.1"/>
</dbReference>
<evidence type="ECO:0000259" key="1">
    <source>
        <dbReference type="Pfam" id="PF08241"/>
    </source>
</evidence>
<dbReference type="InterPro" id="IPR050508">
    <property type="entry name" value="Methyltransf_Superfamily"/>
</dbReference>
<name>A0A0S7BEU0_9CHLR</name>